<dbReference type="EMBL" id="CP109109">
    <property type="protein sequence ID" value="WSB97371.1"/>
    <property type="molecule type" value="Genomic_DNA"/>
</dbReference>
<evidence type="ECO:0000313" key="1">
    <source>
        <dbReference type="EMBL" id="WSB97371.1"/>
    </source>
</evidence>
<organism evidence="1 2">
    <name type="scientific">Streptomyces scopuliridis</name>
    <dbReference type="NCBI Taxonomy" id="452529"/>
    <lineage>
        <taxon>Bacteria</taxon>
        <taxon>Bacillati</taxon>
        <taxon>Actinomycetota</taxon>
        <taxon>Actinomycetes</taxon>
        <taxon>Kitasatosporales</taxon>
        <taxon>Streptomycetaceae</taxon>
        <taxon>Streptomyces</taxon>
    </lineage>
</organism>
<protein>
    <submittedName>
        <fullName evidence="1">Phosphatase PAP2 family protein</fullName>
    </submittedName>
</protein>
<dbReference type="Proteomes" id="UP001348369">
    <property type="component" value="Chromosome"/>
</dbReference>
<evidence type="ECO:0000313" key="2">
    <source>
        <dbReference type="Proteomes" id="UP001348369"/>
    </source>
</evidence>
<gene>
    <name evidence="1" type="ORF">OG835_10330</name>
</gene>
<proteinExistence type="predicted"/>
<name>A0ACD4ZHT0_9ACTN</name>
<keyword evidence="2" id="KW-1185">Reference proteome</keyword>
<sequence length="286" mass="30000">MRETPRSQGTAGDTRAGHPQRRFGRAFAHTTGASGSGTPHRSDGRPPQTPRGVRHTGPYGRPGTTPPVPGRPAFLSPGPLRFWIPFALCAAVFTLVTWQVSADGPLLPADERLSHALAGQGPRPLTELLADLGSMLVAVPVLAVAIGYALWRGQRARPLMAGVAMAAVPLLVVPLKIWIDRPGPLTDATGYYPSGHTATAMVAYGGAALLLAPHAPRKWATPAAVLLTLATGIGLILRGYHWPLDVLGSLALCGMLLLALKRALRAAGSRDLSRSTRRSSGKTPTG</sequence>
<accession>A0ACD4ZHT0</accession>
<reference evidence="1" key="1">
    <citation type="submission" date="2022-10" db="EMBL/GenBank/DDBJ databases">
        <title>The complete genomes of actinobacterial strains from the NBC collection.</title>
        <authorList>
            <person name="Joergensen T.S."/>
            <person name="Alvarez Arevalo M."/>
            <person name="Sterndorff E.B."/>
            <person name="Faurdal D."/>
            <person name="Vuksanovic O."/>
            <person name="Mourched A.-S."/>
            <person name="Charusanti P."/>
            <person name="Shaw S."/>
            <person name="Blin K."/>
            <person name="Weber T."/>
        </authorList>
    </citation>
    <scope>NUCLEOTIDE SEQUENCE</scope>
    <source>
        <strain evidence="1">NBC 01771</strain>
    </source>
</reference>